<reference evidence="2" key="2">
    <citation type="submission" date="2015-01" db="EMBL/GenBank/DDBJ databases">
        <title>Evolutionary Origins and Diversification of the Mycorrhizal Mutualists.</title>
        <authorList>
            <consortium name="DOE Joint Genome Institute"/>
            <consortium name="Mycorrhizal Genomics Consortium"/>
            <person name="Kohler A."/>
            <person name="Kuo A."/>
            <person name="Nagy L.G."/>
            <person name="Floudas D."/>
            <person name="Copeland A."/>
            <person name="Barry K.W."/>
            <person name="Cichocki N."/>
            <person name="Veneault-Fourrey C."/>
            <person name="LaButti K."/>
            <person name="Lindquist E.A."/>
            <person name="Lipzen A."/>
            <person name="Lundell T."/>
            <person name="Morin E."/>
            <person name="Murat C."/>
            <person name="Riley R."/>
            <person name="Ohm R."/>
            <person name="Sun H."/>
            <person name="Tunlid A."/>
            <person name="Henrissat B."/>
            <person name="Grigoriev I.V."/>
            <person name="Hibbett D.S."/>
            <person name="Martin F."/>
        </authorList>
    </citation>
    <scope>NUCLEOTIDE SEQUENCE [LARGE SCALE GENOMIC DNA]</scope>
    <source>
        <strain evidence="2">UH-Slu-Lm8-n1</strain>
    </source>
</reference>
<dbReference type="Proteomes" id="UP000054485">
    <property type="component" value="Unassembled WGS sequence"/>
</dbReference>
<dbReference type="OrthoDB" id="2678974at2759"/>
<proteinExistence type="predicted"/>
<gene>
    <name evidence="1" type="ORF">CY34DRAFT_17151</name>
</gene>
<accession>A0A0D0AAU5</accession>
<dbReference type="HOGENOM" id="CLU_084542_0_0_1"/>
<organism evidence="1 2">
    <name type="scientific">Suillus luteus UH-Slu-Lm8-n1</name>
    <dbReference type="NCBI Taxonomy" id="930992"/>
    <lineage>
        <taxon>Eukaryota</taxon>
        <taxon>Fungi</taxon>
        <taxon>Dikarya</taxon>
        <taxon>Basidiomycota</taxon>
        <taxon>Agaricomycotina</taxon>
        <taxon>Agaricomycetes</taxon>
        <taxon>Agaricomycetidae</taxon>
        <taxon>Boletales</taxon>
        <taxon>Suillineae</taxon>
        <taxon>Suillaceae</taxon>
        <taxon>Suillus</taxon>
    </lineage>
</organism>
<keyword evidence="2" id="KW-1185">Reference proteome</keyword>
<reference evidence="1 2" key="1">
    <citation type="submission" date="2014-04" db="EMBL/GenBank/DDBJ databases">
        <authorList>
            <consortium name="DOE Joint Genome Institute"/>
            <person name="Kuo A."/>
            <person name="Ruytinx J."/>
            <person name="Rineau F."/>
            <person name="Colpaert J."/>
            <person name="Kohler A."/>
            <person name="Nagy L.G."/>
            <person name="Floudas D."/>
            <person name="Copeland A."/>
            <person name="Barry K.W."/>
            <person name="Cichocki N."/>
            <person name="Veneault-Fourrey C."/>
            <person name="LaButti K."/>
            <person name="Lindquist E.A."/>
            <person name="Lipzen A."/>
            <person name="Lundell T."/>
            <person name="Morin E."/>
            <person name="Murat C."/>
            <person name="Sun H."/>
            <person name="Tunlid A."/>
            <person name="Henrissat B."/>
            <person name="Grigoriev I.V."/>
            <person name="Hibbett D.S."/>
            <person name="Martin F."/>
            <person name="Nordberg H.P."/>
            <person name="Cantor M.N."/>
            <person name="Hua S.X."/>
        </authorList>
    </citation>
    <scope>NUCLEOTIDE SEQUENCE [LARGE SCALE GENOMIC DNA]</scope>
    <source>
        <strain evidence="1 2">UH-Slu-Lm8-n1</strain>
    </source>
</reference>
<dbReference type="InParanoid" id="A0A0D0AAU5"/>
<evidence type="ECO:0000313" key="2">
    <source>
        <dbReference type="Proteomes" id="UP000054485"/>
    </source>
</evidence>
<dbReference type="AlphaFoldDB" id="A0A0D0AAU5"/>
<protein>
    <submittedName>
        <fullName evidence="1">Unplaced genomic scaffold CY34scaffold_517, whole genome shotgun sequence</fullName>
    </submittedName>
</protein>
<dbReference type="EMBL" id="KN835648">
    <property type="protein sequence ID" value="KIK35224.1"/>
    <property type="molecule type" value="Genomic_DNA"/>
</dbReference>
<evidence type="ECO:0000313" key="1">
    <source>
        <dbReference type="EMBL" id="KIK35224.1"/>
    </source>
</evidence>
<name>A0A0D0AAU5_9AGAM</name>
<sequence length="215" mass="24656">MEPPSSPSSTITAPPDYGETPRRLAKLIVEAMTCTFALLHYDSTMKSMIEWYWPVDGDGKKIPPSNLEKYRNGHNFRYPCCICADGGGRGAYVEAAVYSWWDEIAGKIDWTARCVSDTCGYRVKIDRYFRLPTTGSLTDGLDTEQRILPIGLEWDRREQTELLRRLDSAHGDGVLEKEFRILFKRCQKCMRVGVRPVMNRHICSGVQKDCRCQYK</sequence>